<keyword evidence="4" id="KW-0540">Nuclease</keyword>
<comment type="similarity">
    <text evidence="2">Belongs to the RNase H family.</text>
</comment>
<evidence type="ECO:0000256" key="2">
    <source>
        <dbReference type="ARBA" id="ARBA00005300"/>
    </source>
</evidence>
<keyword evidence="7" id="KW-0378">Hydrolase</keyword>
<evidence type="ECO:0000256" key="7">
    <source>
        <dbReference type="ARBA" id="ARBA00022801"/>
    </source>
</evidence>
<feature type="domain" description="RNase H type-1" evidence="9">
    <location>
        <begin position="159"/>
        <end position="291"/>
    </location>
</feature>
<dbReference type="InterPro" id="IPR002156">
    <property type="entry name" value="RNaseH_domain"/>
</dbReference>
<evidence type="ECO:0000313" key="11">
    <source>
        <dbReference type="Proteomes" id="UP001235939"/>
    </source>
</evidence>
<keyword evidence="6" id="KW-0255">Endonuclease</keyword>
<dbReference type="PROSITE" id="PS50879">
    <property type="entry name" value="RNASE_H_1"/>
    <property type="match status" value="1"/>
</dbReference>
<gene>
    <name evidence="10" type="ORF">LAZ67_3004430</name>
</gene>
<sequence>MLELNSTVHNSPYKPPLPRYNVTIRHRDRYQEIVCNRLKTLEPIDTSCPTIEGIDARVEGVTKIIRDACTALIKNTHDSNNIRRKGNTWWSENLHIQKKRVMALKRLMKNTLNDDMHFETIAVTNPFTGPYKIDLPCQQWYCHPAQVRLEKYEKTIPDSSIVHTIYTDGSKTEDMVGAGWCLYHRNSVILERSYVIPEKHSVFQAEGLAIFKALEWFSTQSLNHIAIASDSLSSLEALSSPFNKSWTVIRNEITIKNIIESGKTISFHWVKAHVRLEGNERADSLARNAYKYPSPFTPLPIPKSAHKKNSFKNPLSEWQQSW</sequence>
<comment type="catalytic activity">
    <reaction evidence="1">
        <text>Endonucleolytic cleavage to 5'-phosphomonoester.</text>
        <dbReference type="EC" id="3.1.26.4"/>
    </reaction>
</comment>
<dbReference type="InterPro" id="IPR036397">
    <property type="entry name" value="RNaseH_sf"/>
</dbReference>
<keyword evidence="11" id="KW-1185">Reference proteome</keyword>
<keyword evidence="5" id="KW-0479">Metal-binding</keyword>
<evidence type="ECO:0000259" key="9">
    <source>
        <dbReference type="PROSITE" id="PS50879"/>
    </source>
</evidence>
<evidence type="ECO:0000256" key="1">
    <source>
        <dbReference type="ARBA" id="ARBA00000077"/>
    </source>
</evidence>
<dbReference type="Proteomes" id="UP001235939">
    <property type="component" value="Chromosome 03"/>
</dbReference>
<dbReference type="CDD" id="cd09276">
    <property type="entry name" value="Rnase_HI_RT_non_LTR"/>
    <property type="match status" value="1"/>
</dbReference>
<organism evidence="10 11">
    <name type="scientific">Cordylochernes scorpioides</name>
    <dbReference type="NCBI Taxonomy" id="51811"/>
    <lineage>
        <taxon>Eukaryota</taxon>
        <taxon>Metazoa</taxon>
        <taxon>Ecdysozoa</taxon>
        <taxon>Arthropoda</taxon>
        <taxon>Chelicerata</taxon>
        <taxon>Arachnida</taxon>
        <taxon>Pseudoscorpiones</taxon>
        <taxon>Cheliferoidea</taxon>
        <taxon>Chernetidae</taxon>
        <taxon>Cordylochernes</taxon>
    </lineage>
</organism>
<dbReference type="EC" id="3.1.26.4" evidence="3"/>
<dbReference type="PANTHER" id="PTHR10642">
    <property type="entry name" value="RIBONUCLEASE H1"/>
    <property type="match status" value="1"/>
</dbReference>
<evidence type="ECO:0000313" key="10">
    <source>
        <dbReference type="EMBL" id="UYV65461.1"/>
    </source>
</evidence>
<evidence type="ECO:0000256" key="5">
    <source>
        <dbReference type="ARBA" id="ARBA00022723"/>
    </source>
</evidence>
<dbReference type="InterPro" id="IPR050092">
    <property type="entry name" value="RNase_H"/>
</dbReference>
<evidence type="ECO:0000256" key="8">
    <source>
        <dbReference type="SAM" id="MobiDB-lite"/>
    </source>
</evidence>
<dbReference type="EMBL" id="CP092865">
    <property type="protein sequence ID" value="UYV65461.1"/>
    <property type="molecule type" value="Genomic_DNA"/>
</dbReference>
<proteinExistence type="inferred from homology"/>
<dbReference type="PANTHER" id="PTHR10642:SF26">
    <property type="entry name" value="RIBONUCLEASE H1"/>
    <property type="match status" value="1"/>
</dbReference>
<evidence type="ECO:0000256" key="4">
    <source>
        <dbReference type="ARBA" id="ARBA00022722"/>
    </source>
</evidence>
<accession>A0ABY6KB52</accession>
<dbReference type="Gene3D" id="3.30.420.10">
    <property type="entry name" value="Ribonuclease H-like superfamily/Ribonuclease H"/>
    <property type="match status" value="1"/>
</dbReference>
<dbReference type="InterPro" id="IPR012337">
    <property type="entry name" value="RNaseH-like_sf"/>
</dbReference>
<reference evidence="10 11" key="1">
    <citation type="submission" date="2022-01" db="EMBL/GenBank/DDBJ databases">
        <title>A chromosomal length assembly of Cordylochernes scorpioides.</title>
        <authorList>
            <person name="Zeh D."/>
            <person name="Zeh J."/>
        </authorList>
    </citation>
    <scope>NUCLEOTIDE SEQUENCE [LARGE SCALE GENOMIC DNA]</scope>
    <source>
        <strain evidence="10">IN4F17</strain>
        <tissue evidence="10">Whole Body</tissue>
    </source>
</reference>
<evidence type="ECO:0000256" key="3">
    <source>
        <dbReference type="ARBA" id="ARBA00012180"/>
    </source>
</evidence>
<name>A0ABY6KB52_9ARAC</name>
<evidence type="ECO:0000256" key="6">
    <source>
        <dbReference type="ARBA" id="ARBA00022759"/>
    </source>
</evidence>
<protein>
    <recommendedName>
        <fullName evidence="3">ribonuclease H</fullName>
        <ecNumber evidence="3">3.1.26.4</ecNumber>
    </recommendedName>
</protein>
<dbReference type="Pfam" id="PF00075">
    <property type="entry name" value="RNase_H"/>
    <property type="match status" value="1"/>
</dbReference>
<dbReference type="SUPFAM" id="SSF53098">
    <property type="entry name" value="Ribonuclease H-like"/>
    <property type="match status" value="1"/>
</dbReference>
<feature type="region of interest" description="Disordered" evidence="8">
    <location>
        <begin position="301"/>
        <end position="322"/>
    </location>
</feature>
<feature type="compositionally biased region" description="Polar residues" evidence="8">
    <location>
        <begin position="311"/>
        <end position="322"/>
    </location>
</feature>